<dbReference type="GO" id="GO:0005525">
    <property type="term" value="F:GTP binding"/>
    <property type="evidence" value="ECO:0007669"/>
    <property type="project" value="InterPro"/>
</dbReference>
<dbReference type="InterPro" id="IPR027417">
    <property type="entry name" value="P-loop_NTPase"/>
</dbReference>
<dbReference type="STRING" id="5722.A2FYL0"/>
<dbReference type="SMART" id="SM00176">
    <property type="entry name" value="RAN"/>
    <property type="match status" value="1"/>
</dbReference>
<dbReference type="InterPro" id="IPR001806">
    <property type="entry name" value="Small_GTPase"/>
</dbReference>
<dbReference type="GO" id="GO:0012505">
    <property type="term" value="C:endomembrane system"/>
    <property type="evidence" value="ECO:0000318"/>
    <property type="project" value="GO_Central"/>
</dbReference>
<keyword evidence="3" id="KW-1185">Reference proteome</keyword>
<dbReference type="SMART" id="SM00175">
    <property type="entry name" value="RAB"/>
    <property type="match status" value="1"/>
</dbReference>
<dbReference type="SMR" id="A2FYL0"/>
<protein>
    <submittedName>
        <fullName evidence="2">Small GTP-binding protein, putative</fullName>
    </submittedName>
</protein>
<dbReference type="SMART" id="SM00173">
    <property type="entry name" value="RAS"/>
    <property type="match status" value="1"/>
</dbReference>
<dbReference type="FunFam" id="3.40.50.300:FF:001329">
    <property type="entry name" value="Small GTP-binding protein, putative"/>
    <property type="match status" value="1"/>
</dbReference>
<dbReference type="RefSeq" id="XP_001302944.1">
    <property type="nucleotide sequence ID" value="XM_001302943.1"/>
</dbReference>
<keyword evidence="1" id="KW-0547">Nucleotide-binding</keyword>
<dbReference type="eggNOG" id="KOG0092">
    <property type="taxonomic scope" value="Eukaryota"/>
</dbReference>
<dbReference type="PANTHER" id="PTHR47978">
    <property type="match status" value="1"/>
</dbReference>
<dbReference type="AlphaFoldDB" id="A2FYL0"/>
<sequence>MLPFNYGTQWKVVLIGAASSGKTSILRRLIFGSFPDDVTPTLGAALSTYQVKCGTSTVNMNVWDTAGQESYRSLAKLYYRDAKAAVVVFDVCSIESFREVEFWIGELDVSETFGHYVVIVGNKVDRQEDRVVSVSDAQALAEKSGAAYLEASAKTGEGITQIFEKIAEHFLSISKNEGKADQQRFAPKKDTSSCC</sequence>
<dbReference type="Pfam" id="PF00071">
    <property type="entry name" value="Ras"/>
    <property type="match status" value="1"/>
</dbReference>
<dbReference type="KEGG" id="tva:4747684"/>
<reference evidence="2" key="2">
    <citation type="journal article" date="2007" name="Science">
        <title>Draft genome sequence of the sexually transmitted pathogen Trichomonas vaginalis.</title>
        <authorList>
            <person name="Carlton J.M."/>
            <person name="Hirt R.P."/>
            <person name="Silva J.C."/>
            <person name="Delcher A.L."/>
            <person name="Schatz M."/>
            <person name="Zhao Q."/>
            <person name="Wortman J.R."/>
            <person name="Bidwell S.L."/>
            <person name="Alsmark U.C.M."/>
            <person name="Besteiro S."/>
            <person name="Sicheritz-Ponten T."/>
            <person name="Noel C.J."/>
            <person name="Dacks J.B."/>
            <person name="Foster P.G."/>
            <person name="Simillion C."/>
            <person name="Van de Peer Y."/>
            <person name="Miranda-Saavedra D."/>
            <person name="Barton G.J."/>
            <person name="Westrop G.D."/>
            <person name="Mueller S."/>
            <person name="Dessi D."/>
            <person name="Fiori P.L."/>
            <person name="Ren Q."/>
            <person name="Paulsen I."/>
            <person name="Zhang H."/>
            <person name="Bastida-Corcuera F.D."/>
            <person name="Simoes-Barbosa A."/>
            <person name="Brown M.T."/>
            <person name="Hayes R.D."/>
            <person name="Mukherjee M."/>
            <person name="Okumura C.Y."/>
            <person name="Schneider R."/>
            <person name="Smith A.J."/>
            <person name="Vanacova S."/>
            <person name="Villalvazo M."/>
            <person name="Haas B.J."/>
            <person name="Pertea M."/>
            <person name="Feldblyum T.V."/>
            <person name="Utterback T.R."/>
            <person name="Shu C.L."/>
            <person name="Osoegawa K."/>
            <person name="de Jong P.J."/>
            <person name="Hrdy I."/>
            <person name="Horvathova L."/>
            <person name="Zubacova Z."/>
            <person name="Dolezal P."/>
            <person name="Malik S.B."/>
            <person name="Logsdon J.M. Jr."/>
            <person name="Henze K."/>
            <person name="Gupta A."/>
            <person name="Wang C.C."/>
            <person name="Dunne R.L."/>
            <person name="Upcroft J.A."/>
            <person name="Upcroft P."/>
            <person name="White O."/>
            <person name="Salzberg S.L."/>
            <person name="Tang P."/>
            <person name="Chiu C.-H."/>
            <person name="Lee Y.-S."/>
            <person name="Embley T.M."/>
            <person name="Coombs G.H."/>
            <person name="Mottram J.C."/>
            <person name="Tachezy J."/>
            <person name="Fraser-Liggett C.M."/>
            <person name="Johnson P.J."/>
        </authorList>
    </citation>
    <scope>NUCLEOTIDE SEQUENCE [LARGE SCALE GENOMIC DNA]</scope>
    <source>
        <strain evidence="2">G3</strain>
    </source>
</reference>
<reference evidence="2" key="1">
    <citation type="submission" date="2006-10" db="EMBL/GenBank/DDBJ databases">
        <authorList>
            <person name="Amadeo P."/>
            <person name="Zhao Q."/>
            <person name="Wortman J."/>
            <person name="Fraser-Liggett C."/>
            <person name="Carlton J."/>
        </authorList>
    </citation>
    <scope>NUCLEOTIDE SEQUENCE</scope>
    <source>
        <strain evidence="2">G3</strain>
    </source>
</reference>
<dbReference type="SMART" id="SM00174">
    <property type="entry name" value="RHO"/>
    <property type="match status" value="1"/>
</dbReference>
<organism evidence="2 3">
    <name type="scientific">Trichomonas vaginalis (strain ATCC PRA-98 / G3)</name>
    <dbReference type="NCBI Taxonomy" id="412133"/>
    <lineage>
        <taxon>Eukaryota</taxon>
        <taxon>Metamonada</taxon>
        <taxon>Parabasalia</taxon>
        <taxon>Trichomonadida</taxon>
        <taxon>Trichomonadidae</taxon>
        <taxon>Trichomonas</taxon>
    </lineage>
</organism>
<dbReference type="PRINTS" id="PR00449">
    <property type="entry name" value="RASTRNSFRMNG"/>
</dbReference>
<dbReference type="InParanoid" id="A2FYL0"/>
<accession>A2FYL0</accession>
<dbReference type="Proteomes" id="UP000001542">
    <property type="component" value="Unassembled WGS sequence"/>
</dbReference>
<proteinExistence type="predicted"/>
<dbReference type="GO" id="GO:0005769">
    <property type="term" value="C:early endosome"/>
    <property type="evidence" value="ECO:0000318"/>
    <property type="project" value="GO_Central"/>
</dbReference>
<evidence type="ECO:0000313" key="2">
    <source>
        <dbReference type="EMBL" id="EAX90014.1"/>
    </source>
</evidence>
<dbReference type="InterPro" id="IPR005225">
    <property type="entry name" value="Small_GTP-bd"/>
</dbReference>
<dbReference type="SUPFAM" id="SSF52540">
    <property type="entry name" value="P-loop containing nucleoside triphosphate hydrolases"/>
    <property type="match status" value="1"/>
</dbReference>
<name>A2FYL0_TRIV3</name>
<dbReference type="GO" id="GO:0006886">
    <property type="term" value="P:intracellular protein transport"/>
    <property type="evidence" value="ECO:0000318"/>
    <property type="project" value="GO_Central"/>
</dbReference>
<dbReference type="CDD" id="cd00154">
    <property type="entry name" value="Rab"/>
    <property type="match status" value="1"/>
</dbReference>
<dbReference type="GO" id="GO:0003924">
    <property type="term" value="F:GTPase activity"/>
    <property type="evidence" value="ECO:0000318"/>
    <property type="project" value="GO_Central"/>
</dbReference>
<dbReference type="VEuPathDB" id="TrichDB:TVAGG3_0362900"/>
<dbReference type="PROSITE" id="PS51421">
    <property type="entry name" value="RAS"/>
    <property type="match status" value="1"/>
</dbReference>
<dbReference type="Gene3D" id="3.40.50.300">
    <property type="entry name" value="P-loop containing nucleotide triphosphate hydrolases"/>
    <property type="match status" value="1"/>
</dbReference>
<evidence type="ECO:0000256" key="1">
    <source>
        <dbReference type="ARBA" id="ARBA00022741"/>
    </source>
</evidence>
<dbReference type="OMA" id="FREVEFW"/>
<dbReference type="PROSITE" id="PS51419">
    <property type="entry name" value="RAB"/>
    <property type="match status" value="1"/>
</dbReference>
<dbReference type="OrthoDB" id="25896at2759"/>
<dbReference type="EMBL" id="DS114146">
    <property type="protein sequence ID" value="EAX90014.1"/>
    <property type="molecule type" value="Genomic_DNA"/>
</dbReference>
<dbReference type="VEuPathDB" id="TrichDB:TVAG_300320"/>
<evidence type="ECO:0000313" key="3">
    <source>
        <dbReference type="Proteomes" id="UP000001542"/>
    </source>
</evidence>
<dbReference type="NCBIfam" id="TIGR00231">
    <property type="entry name" value="small_GTP"/>
    <property type="match status" value="1"/>
</dbReference>
<gene>
    <name evidence="2" type="ORF">TVAG_300320</name>
</gene>